<dbReference type="GO" id="GO:0020037">
    <property type="term" value="F:heme binding"/>
    <property type="evidence" value="ECO:0007669"/>
    <property type="project" value="TreeGrafter"/>
</dbReference>
<evidence type="ECO:0000256" key="10">
    <source>
        <dbReference type="ARBA" id="ARBA00023004"/>
    </source>
</evidence>
<dbReference type="InterPro" id="IPR016174">
    <property type="entry name" value="Di-haem_cyt_TM"/>
</dbReference>
<dbReference type="STRING" id="1122189.SAMN02745165_02552"/>
<feature type="transmembrane region" description="Helical" evidence="12">
    <location>
        <begin position="12"/>
        <end position="33"/>
    </location>
</feature>
<evidence type="ECO:0000256" key="8">
    <source>
        <dbReference type="ARBA" id="ARBA00022982"/>
    </source>
</evidence>
<dbReference type="GO" id="GO:0005886">
    <property type="term" value="C:plasma membrane"/>
    <property type="evidence" value="ECO:0007669"/>
    <property type="project" value="UniProtKB-SubCell"/>
</dbReference>
<proteinExistence type="inferred from homology"/>
<accession>A0A1M6JXA7</accession>
<comment type="subcellular location">
    <subcellularLocation>
        <location evidence="1">Cell membrane</location>
        <topology evidence="1">Multi-pass membrane protein</topology>
    </subcellularLocation>
</comment>
<dbReference type="InterPro" id="IPR011577">
    <property type="entry name" value="Cyt_b561_bac/Ni-Hgenase"/>
</dbReference>
<dbReference type="AlphaFoldDB" id="A0A1M6JXA7"/>
<feature type="transmembrane region" description="Helical" evidence="12">
    <location>
        <begin position="120"/>
        <end position="144"/>
    </location>
</feature>
<dbReference type="PROSITE" id="PS00882">
    <property type="entry name" value="NI_HGENASE_CYTB_1"/>
    <property type="match status" value="1"/>
</dbReference>
<dbReference type="InterPro" id="IPR000516">
    <property type="entry name" value="Ni-dep_Hydgase_cyt-B"/>
</dbReference>
<dbReference type="RefSeq" id="WP_072909121.1">
    <property type="nucleotide sequence ID" value="NZ_FQZT01000009.1"/>
</dbReference>
<evidence type="ECO:0000256" key="1">
    <source>
        <dbReference type="ARBA" id="ARBA00004651"/>
    </source>
</evidence>
<evidence type="ECO:0000256" key="6">
    <source>
        <dbReference type="ARBA" id="ARBA00022692"/>
    </source>
</evidence>
<keyword evidence="7" id="KW-0479">Metal-binding</keyword>
<evidence type="ECO:0000256" key="11">
    <source>
        <dbReference type="ARBA" id="ARBA00023136"/>
    </source>
</evidence>
<keyword evidence="4" id="KW-1003">Cell membrane</keyword>
<dbReference type="GO" id="GO:0022904">
    <property type="term" value="P:respiratory electron transport chain"/>
    <property type="evidence" value="ECO:0007669"/>
    <property type="project" value="InterPro"/>
</dbReference>
<evidence type="ECO:0000313" key="14">
    <source>
        <dbReference type="EMBL" id="SHJ51302.1"/>
    </source>
</evidence>
<protein>
    <submittedName>
        <fullName evidence="14">Ni/Fe-hydrogenase 1 B-type cytochrome subunit</fullName>
    </submittedName>
</protein>
<comment type="similarity">
    <text evidence="2">Belongs to the HupC/HyaC/HydC family.</text>
</comment>
<dbReference type="PANTHER" id="PTHR30485">
    <property type="entry name" value="NI/FE-HYDROGENASE 1 B-TYPE CYTOCHROME SUBUNIT"/>
    <property type="match status" value="1"/>
</dbReference>
<evidence type="ECO:0000256" key="12">
    <source>
        <dbReference type="SAM" id="Phobius"/>
    </source>
</evidence>
<dbReference type="PRINTS" id="PR00161">
    <property type="entry name" value="NIHGNASECYTB"/>
</dbReference>
<name>A0A1M6JXA7_MALRU</name>
<feature type="transmembrane region" description="Helical" evidence="12">
    <location>
        <begin position="174"/>
        <end position="193"/>
    </location>
</feature>
<dbReference type="InterPro" id="IPR051542">
    <property type="entry name" value="Hydrogenase_cytochrome"/>
</dbReference>
<dbReference type="SUPFAM" id="SSF81342">
    <property type="entry name" value="Transmembrane di-heme cytochromes"/>
    <property type="match status" value="1"/>
</dbReference>
<dbReference type="PANTHER" id="PTHR30485:SF0">
    <property type="entry name" value="NI_FE-HYDROGENASE 1 B-TYPE CYTOCHROME SUBUNIT-RELATED"/>
    <property type="match status" value="1"/>
</dbReference>
<organism evidence="14 15">
    <name type="scientific">Malonomonas rubra DSM 5091</name>
    <dbReference type="NCBI Taxonomy" id="1122189"/>
    <lineage>
        <taxon>Bacteria</taxon>
        <taxon>Pseudomonadati</taxon>
        <taxon>Thermodesulfobacteriota</taxon>
        <taxon>Desulfuromonadia</taxon>
        <taxon>Desulfuromonadales</taxon>
        <taxon>Geopsychrobacteraceae</taxon>
        <taxon>Malonomonas</taxon>
    </lineage>
</organism>
<feature type="transmembrane region" description="Helical" evidence="12">
    <location>
        <begin position="53"/>
        <end position="74"/>
    </location>
</feature>
<keyword evidence="15" id="KW-1185">Reference proteome</keyword>
<dbReference type="OrthoDB" id="197262at2"/>
<keyword evidence="11 12" id="KW-0472">Membrane</keyword>
<dbReference type="Pfam" id="PF01292">
    <property type="entry name" value="Ni_hydr_CYTB"/>
    <property type="match status" value="1"/>
</dbReference>
<dbReference type="Gene3D" id="1.20.950.20">
    <property type="entry name" value="Transmembrane di-heme cytochromes, Chain C"/>
    <property type="match status" value="1"/>
</dbReference>
<evidence type="ECO:0000256" key="3">
    <source>
        <dbReference type="ARBA" id="ARBA00022448"/>
    </source>
</evidence>
<keyword evidence="5" id="KW-0349">Heme</keyword>
<keyword evidence="6 12" id="KW-0812">Transmembrane</keyword>
<dbReference type="GO" id="GO:0009055">
    <property type="term" value="F:electron transfer activity"/>
    <property type="evidence" value="ECO:0007669"/>
    <property type="project" value="InterPro"/>
</dbReference>
<sequence length="217" mass="25370">MLQIRYVWELPVRITHWVNALCVLVLSVTGYYIGNPFYTAGSSAEYIMGWNRFIHFLFGYILLVSMMARAYWFLVGNQHSSWRMFFPWATSEGRKNALTFFRYYTFTGPKLPYEVGHNPLACMAYASVFTLFAVQIVSGFTLYGQFQPDSFWFAIFGWLPPLIDLQTLRLAHHVVMWLLIGFFINHLYSAWLMDVKEMNGVMSSIFSGYKFVEKDDL</sequence>
<evidence type="ECO:0000256" key="4">
    <source>
        <dbReference type="ARBA" id="ARBA00022475"/>
    </source>
</evidence>
<keyword evidence="8" id="KW-0249">Electron transport</keyword>
<evidence type="ECO:0000256" key="5">
    <source>
        <dbReference type="ARBA" id="ARBA00022617"/>
    </source>
</evidence>
<feature type="domain" description="Cytochrome b561 bacterial/Ni-hydrogenase" evidence="13">
    <location>
        <begin position="7"/>
        <end position="208"/>
    </location>
</feature>
<keyword evidence="3" id="KW-0813">Transport</keyword>
<dbReference type="GO" id="GO:0005506">
    <property type="term" value="F:iron ion binding"/>
    <property type="evidence" value="ECO:0007669"/>
    <property type="project" value="InterPro"/>
</dbReference>
<dbReference type="NCBIfam" id="TIGR02125">
    <property type="entry name" value="CytB-hydogenase"/>
    <property type="match status" value="1"/>
</dbReference>
<evidence type="ECO:0000256" key="7">
    <source>
        <dbReference type="ARBA" id="ARBA00022723"/>
    </source>
</evidence>
<dbReference type="Proteomes" id="UP000184171">
    <property type="component" value="Unassembled WGS sequence"/>
</dbReference>
<gene>
    <name evidence="14" type="ORF">SAMN02745165_02552</name>
</gene>
<reference evidence="14 15" key="1">
    <citation type="submission" date="2016-11" db="EMBL/GenBank/DDBJ databases">
        <authorList>
            <person name="Jaros S."/>
            <person name="Januszkiewicz K."/>
            <person name="Wedrychowicz H."/>
        </authorList>
    </citation>
    <scope>NUCLEOTIDE SEQUENCE [LARGE SCALE GENOMIC DNA]</scope>
    <source>
        <strain evidence="14 15">DSM 5091</strain>
    </source>
</reference>
<evidence type="ECO:0000256" key="2">
    <source>
        <dbReference type="ARBA" id="ARBA00008622"/>
    </source>
</evidence>
<evidence type="ECO:0000313" key="15">
    <source>
        <dbReference type="Proteomes" id="UP000184171"/>
    </source>
</evidence>
<keyword evidence="10" id="KW-0408">Iron</keyword>
<keyword evidence="9 12" id="KW-1133">Transmembrane helix</keyword>
<evidence type="ECO:0000259" key="13">
    <source>
        <dbReference type="Pfam" id="PF01292"/>
    </source>
</evidence>
<evidence type="ECO:0000256" key="9">
    <source>
        <dbReference type="ARBA" id="ARBA00022989"/>
    </source>
</evidence>
<dbReference type="EMBL" id="FQZT01000009">
    <property type="protein sequence ID" value="SHJ51302.1"/>
    <property type="molecule type" value="Genomic_DNA"/>
</dbReference>